<dbReference type="GO" id="GO:0016702">
    <property type="term" value="F:oxidoreductase activity, acting on single donors with incorporation of molecular oxygen, incorporation of two atoms of oxygen"/>
    <property type="evidence" value="ECO:0007669"/>
    <property type="project" value="InterPro"/>
</dbReference>
<comment type="caution">
    <text evidence="6">The sequence shown here is derived from an EMBL/GenBank/DDBJ whole genome shotgun (WGS) entry which is preliminary data.</text>
</comment>
<evidence type="ECO:0000313" key="13">
    <source>
        <dbReference type="Proteomes" id="UP000587702"/>
    </source>
</evidence>
<feature type="domain" description="Intradiol ring-cleavage dioxygenases" evidence="5">
    <location>
        <begin position="45"/>
        <end position="184"/>
    </location>
</feature>
<evidence type="ECO:0000313" key="10">
    <source>
        <dbReference type="Proteomes" id="UP000520052"/>
    </source>
</evidence>
<keyword evidence="3" id="KW-0560">Oxidoreductase</keyword>
<dbReference type="Proteomes" id="UP000563820">
    <property type="component" value="Unassembled WGS sequence"/>
</dbReference>
<dbReference type="Proteomes" id="UP000568446">
    <property type="component" value="Unassembled WGS sequence"/>
</dbReference>
<evidence type="ECO:0000256" key="1">
    <source>
        <dbReference type="ARBA" id="ARBA00007825"/>
    </source>
</evidence>
<evidence type="ECO:0000313" key="9">
    <source>
        <dbReference type="EMBL" id="NWJ84624.1"/>
    </source>
</evidence>
<dbReference type="Proteomes" id="UP000587702">
    <property type="component" value="Unassembled WGS sequence"/>
</dbReference>
<dbReference type="AlphaFoldDB" id="A0A7K4M9B8"/>
<dbReference type="Proteomes" id="UP000520052">
    <property type="component" value="Unassembled WGS sequence"/>
</dbReference>
<keyword evidence="4" id="KW-1133">Transmembrane helix</keyword>
<dbReference type="PANTHER" id="PTHR33711:SF11">
    <property type="entry name" value="DIOXYGENASE"/>
    <property type="match status" value="1"/>
</dbReference>
<evidence type="ECO:0000256" key="2">
    <source>
        <dbReference type="ARBA" id="ARBA00022964"/>
    </source>
</evidence>
<accession>A0A7K4M9B8</accession>
<name>A0A7K4M9B8_9ARCH</name>
<keyword evidence="2" id="KW-0223">Dioxygenase</keyword>
<dbReference type="CDD" id="cd00421">
    <property type="entry name" value="intradiol_dioxygenase"/>
    <property type="match status" value="1"/>
</dbReference>
<protein>
    <recommendedName>
        <fullName evidence="5">Intradiol ring-cleavage dioxygenases domain-containing protein</fullName>
    </recommendedName>
</protein>
<sequence>MKKKTVGIMTSVIIVVGVLGIFVWPNPVIQNPSFACALTEGNPQGPYYIPGAPYKEKLGQSLEGQKLIISGQVLNQNCDPVPEAIVDIWQTDSNGNYNFEDFTLRGKIKADENGEYKLETIFPGKYSEAGVMRPAHIHVKVSAPGLFSHTTQLYFEGDENYDFFVKPSLILKLDERNGTKYSEFNFVIFTP</sequence>
<proteinExistence type="inferred from homology"/>
<evidence type="ECO:0000313" key="12">
    <source>
        <dbReference type="Proteomes" id="UP000568446"/>
    </source>
</evidence>
<feature type="transmembrane region" description="Helical" evidence="4">
    <location>
        <begin position="7"/>
        <end position="24"/>
    </location>
</feature>
<reference evidence="10 11" key="1">
    <citation type="journal article" date="2019" name="Environ. Microbiol.">
        <title>Genomics insights into ecotype formation of ammonia-oxidizing archaea in the deep ocean.</title>
        <authorList>
            <person name="Wang Y."/>
            <person name="Huang J.M."/>
            <person name="Cui G.J."/>
            <person name="Nunoura T."/>
            <person name="Takaki Y."/>
            <person name="Li W.L."/>
            <person name="Li J."/>
            <person name="Gao Z.M."/>
            <person name="Takai K."/>
            <person name="Zhang A.Q."/>
            <person name="Stepanauskas R."/>
        </authorList>
    </citation>
    <scope>NUCLEOTIDE SEQUENCE [LARGE SCALE GENOMIC DNA]</scope>
    <source>
        <strain evidence="8 12">C4</strain>
        <strain evidence="6 13">L14</strain>
        <strain evidence="7 11">T1L11</strain>
        <strain evidence="9 10">T3L1</strain>
    </source>
</reference>
<reference evidence="6" key="2">
    <citation type="submission" date="2020-06" db="EMBL/GenBank/DDBJ databases">
        <authorList>
            <person name="Wang Y."/>
        </authorList>
    </citation>
    <scope>NUCLEOTIDE SEQUENCE</scope>
    <source>
        <strain evidence="8">C4</strain>
        <strain evidence="6">L14</strain>
        <strain evidence="7">T1L11</strain>
        <strain evidence="9">T3L1</strain>
    </source>
</reference>
<comment type="similarity">
    <text evidence="1">Belongs to the intradiol ring-cleavage dioxygenase family.</text>
</comment>
<dbReference type="InterPro" id="IPR015889">
    <property type="entry name" value="Intradiol_dOase_core"/>
</dbReference>
<dbReference type="Pfam" id="PF00775">
    <property type="entry name" value="Dioxygenase_C"/>
    <property type="match status" value="1"/>
</dbReference>
<dbReference type="EMBL" id="JACATC010000015">
    <property type="protein sequence ID" value="NWJ84624.1"/>
    <property type="molecule type" value="Genomic_DNA"/>
</dbReference>
<dbReference type="GO" id="GO:0008199">
    <property type="term" value="F:ferric iron binding"/>
    <property type="evidence" value="ECO:0007669"/>
    <property type="project" value="InterPro"/>
</dbReference>
<evidence type="ECO:0000313" key="8">
    <source>
        <dbReference type="EMBL" id="NWJ29839.1"/>
    </source>
</evidence>
<evidence type="ECO:0000256" key="4">
    <source>
        <dbReference type="SAM" id="Phobius"/>
    </source>
</evidence>
<gene>
    <name evidence="7" type="ORF">HX848_07905</name>
    <name evidence="8" type="ORF">HX850_02855</name>
    <name evidence="9" type="ORF">HX854_07890</name>
    <name evidence="6" type="ORF">HX860_04620</name>
</gene>
<evidence type="ECO:0000313" key="6">
    <source>
        <dbReference type="EMBL" id="NWJ20338.1"/>
    </source>
</evidence>
<evidence type="ECO:0000256" key="3">
    <source>
        <dbReference type="ARBA" id="ARBA00023002"/>
    </source>
</evidence>
<dbReference type="EMBL" id="JACATK010000009">
    <property type="protein sequence ID" value="NWJ29839.1"/>
    <property type="molecule type" value="Genomic_DNA"/>
</dbReference>
<dbReference type="InterPro" id="IPR000627">
    <property type="entry name" value="Intradiol_dOase_C"/>
</dbReference>
<dbReference type="EMBL" id="JACATI010000004">
    <property type="protein sequence ID" value="NWJ20338.1"/>
    <property type="molecule type" value="Genomic_DNA"/>
</dbReference>
<keyword evidence="4" id="KW-0472">Membrane</keyword>
<dbReference type="PANTHER" id="PTHR33711">
    <property type="entry name" value="DIOXYGENASE, PUTATIVE (AFU_ORTHOLOGUE AFUA_2G02910)-RELATED"/>
    <property type="match status" value="1"/>
</dbReference>
<evidence type="ECO:0000313" key="11">
    <source>
        <dbReference type="Proteomes" id="UP000563820"/>
    </source>
</evidence>
<dbReference type="InterPro" id="IPR050770">
    <property type="entry name" value="Intradiol_RC_Dioxygenase"/>
</dbReference>
<organism evidence="6 13">
    <name type="scientific">Marine Group I thaumarchaeote</name>
    <dbReference type="NCBI Taxonomy" id="2511932"/>
    <lineage>
        <taxon>Archaea</taxon>
        <taxon>Nitrososphaerota</taxon>
        <taxon>Marine Group I</taxon>
    </lineage>
</organism>
<dbReference type="SUPFAM" id="SSF49482">
    <property type="entry name" value="Aromatic compound dioxygenase"/>
    <property type="match status" value="1"/>
</dbReference>
<evidence type="ECO:0000259" key="5">
    <source>
        <dbReference type="Pfam" id="PF00775"/>
    </source>
</evidence>
<evidence type="ECO:0000313" key="7">
    <source>
        <dbReference type="EMBL" id="NWJ29283.1"/>
    </source>
</evidence>
<dbReference type="EMBL" id="JACATE010000019">
    <property type="protein sequence ID" value="NWJ29283.1"/>
    <property type="molecule type" value="Genomic_DNA"/>
</dbReference>
<dbReference type="Gene3D" id="2.60.130.10">
    <property type="entry name" value="Aromatic compound dioxygenase"/>
    <property type="match status" value="1"/>
</dbReference>
<keyword evidence="4" id="KW-0812">Transmembrane</keyword>